<dbReference type="SUPFAM" id="SSF56672">
    <property type="entry name" value="DNA/RNA polymerases"/>
    <property type="match status" value="1"/>
</dbReference>
<keyword evidence="2" id="KW-1185">Reference proteome</keyword>
<dbReference type="Proteomes" id="UP001165190">
    <property type="component" value="Unassembled WGS sequence"/>
</dbReference>
<dbReference type="Gene3D" id="3.10.10.10">
    <property type="entry name" value="HIV Type 1 Reverse Transcriptase, subunit A, domain 1"/>
    <property type="match status" value="1"/>
</dbReference>
<gene>
    <name evidence="1" type="ORF">HRI_001488400</name>
</gene>
<dbReference type="InterPro" id="IPR043502">
    <property type="entry name" value="DNA/RNA_pol_sf"/>
</dbReference>
<dbReference type="PANTHER" id="PTHR24559:SF450">
    <property type="entry name" value="RNA-DIRECTED DNA POLYMERASE HOMOLOG"/>
    <property type="match status" value="1"/>
</dbReference>
<dbReference type="InterPro" id="IPR053134">
    <property type="entry name" value="RNA-dir_DNA_polymerase"/>
</dbReference>
<dbReference type="PANTHER" id="PTHR24559">
    <property type="entry name" value="TRANSPOSON TY3-I GAG-POL POLYPROTEIN"/>
    <property type="match status" value="1"/>
</dbReference>
<dbReference type="OrthoDB" id="1703479at2759"/>
<evidence type="ECO:0000313" key="1">
    <source>
        <dbReference type="EMBL" id="GMI78191.1"/>
    </source>
</evidence>
<dbReference type="EMBL" id="BSYR01000015">
    <property type="protein sequence ID" value="GMI78191.1"/>
    <property type="molecule type" value="Genomic_DNA"/>
</dbReference>
<comment type="caution">
    <text evidence="1">The sequence shown here is derived from an EMBL/GenBank/DDBJ whole genome shotgun (WGS) entry which is preliminary data.</text>
</comment>
<evidence type="ECO:0000313" key="2">
    <source>
        <dbReference type="Proteomes" id="UP001165190"/>
    </source>
</evidence>
<name>A0A9W7HJ96_HIBTR</name>
<dbReference type="AlphaFoldDB" id="A0A9W7HJ96"/>
<reference evidence="1" key="1">
    <citation type="submission" date="2023-05" db="EMBL/GenBank/DDBJ databases">
        <title>Genome and transcriptome analyses reveal genes involved in the formation of fine ridges on petal epidermal cells in Hibiscus trionum.</title>
        <authorList>
            <person name="Koshimizu S."/>
            <person name="Masuda S."/>
            <person name="Ishii T."/>
            <person name="Shirasu K."/>
            <person name="Hoshino A."/>
            <person name="Arita M."/>
        </authorList>
    </citation>
    <scope>NUCLEOTIDE SEQUENCE</scope>
    <source>
        <strain evidence="1">Hamamatsu line</strain>
    </source>
</reference>
<dbReference type="CDD" id="cd01647">
    <property type="entry name" value="RT_LTR"/>
    <property type="match status" value="1"/>
</dbReference>
<sequence length="149" mass="17059">MVMNALLEMKGAAGNGSQEIQKLLGKYLDVFDEPKTPPPERVQDHKISLVDENAVIKVKSYRYPSAQKDIIEKMVAEMLQAGVIRDSTSAFFSPIVMIWKKDDSWRMCIDYKRLNQVRVKDKFPMPVIEELLVELGRARVFSKLDLRSG</sequence>
<accession>A0A9W7HJ96</accession>
<protein>
    <submittedName>
        <fullName evidence="1">Uncharacterized protein</fullName>
    </submittedName>
</protein>
<proteinExistence type="predicted"/>
<dbReference type="InterPro" id="IPR043128">
    <property type="entry name" value="Rev_trsase/Diguanyl_cyclase"/>
</dbReference>
<dbReference type="Gene3D" id="3.30.70.270">
    <property type="match status" value="1"/>
</dbReference>
<organism evidence="1 2">
    <name type="scientific">Hibiscus trionum</name>
    <name type="common">Flower of an hour</name>
    <dbReference type="NCBI Taxonomy" id="183268"/>
    <lineage>
        <taxon>Eukaryota</taxon>
        <taxon>Viridiplantae</taxon>
        <taxon>Streptophyta</taxon>
        <taxon>Embryophyta</taxon>
        <taxon>Tracheophyta</taxon>
        <taxon>Spermatophyta</taxon>
        <taxon>Magnoliopsida</taxon>
        <taxon>eudicotyledons</taxon>
        <taxon>Gunneridae</taxon>
        <taxon>Pentapetalae</taxon>
        <taxon>rosids</taxon>
        <taxon>malvids</taxon>
        <taxon>Malvales</taxon>
        <taxon>Malvaceae</taxon>
        <taxon>Malvoideae</taxon>
        <taxon>Hibiscus</taxon>
    </lineage>
</organism>